<feature type="compositionally biased region" description="Basic and acidic residues" evidence="1">
    <location>
        <begin position="605"/>
        <end position="617"/>
    </location>
</feature>
<feature type="compositionally biased region" description="Basic and acidic residues" evidence="1">
    <location>
        <begin position="108"/>
        <end position="117"/>
    </location>
</feature>
<name>A0A423TID4_PENVA</name>
<protein>
    <submittedName>
        <fullName evidence="2">Uncharacterized protein</fullName>
    </submittedName>
</protein>
<feature type="region of interest" description="Disordered" evidence="1">
    <location>
        <begin position="23"/>
        <end position="233"/>
    </location>
</feature>
<feature type="compositionally biased region" description="Basic and acidic residues" evidence="1">
    <location>
        <begin position="648"/>
        <end position="663"/>
    </location>
</feature>
<feature type="compositionally biased region" description="Basic and acidic residues" evidence="1">
    <location>
        <begin position="1114"/>
        <end position="1137"/>
    </location>
</feature>
<feature type="compositionally biased region" description="Polar residues" evidence="1">
    <location>
        <begin position="733"/>
        <end position="751"/>
    </location>
</feature>
<feature type="region of interest" description="Disordered" evidence="1">
    <location>
        <begin position="1719"/>
        <end position="1785"/>
    </location>
</feature>
<feature type="region of interest" description="Disordered" evidence="1">
    <location>
        <begin position="1583"/>
        <end position="1622"/>
    </location>
</feature>
<feature type="compositionally biased region" description="Polar residues" evidence="1">
    <location>
        <begin position="206"/>
        <end position="217"/>
    </location>
</feature>
<feature type="compositionally biased region" description="Polar residues" evidence="1">
    <location>
        <begin position="1158"/>
        <end position="1181"/>
    </location>
</feature>
<proteinExistence type="predicted"/>
<feature type="region of interest" description="Disordered" evidence="1">
    <location>
        <begin position="1215"/>
        <end position="1455"/>
    </location>
</feature>
<feature type="compositionally biased region" description="Polar residues" evidence="1">
    <location>
        <begin position="185"/>
        <end position="197"/>
    </location>
</feature>
<sequence length="1858" mass="201319">MVVGAAVLTQAHGTLQDTLQETLQETLQDREGSAKETQHPKNPIPREDTLQDTLQDTFQDREGNVRDLEHPKNPTAKEDSFQDRKGSVKDSQHPKNPIARDQSIPEVKNPRPNESRRSNTLSETRIPENEAMAKPLRIPRTLGDSKHRKEQDSRVRSEESRRRVGGSKGIGGKGLRIDPGRGRRSTLTSPVSDSALQQGDPDEGAPQTQEIQPTSESAPDIGEDLETAGQTPSLSFATPSLGVAGLGGLGSFGALAGGLGGALGGVGGLGGGFDFGLGGGLGSGLGAGGGFLPDVGLPVAARPPLLPFAASGGLGGSLGGLSFGGGLGGFGSGSLGLTSQGSSVGGLNLGGLGGSAGGLGAPRIPSVATVLKEGPDAFVAAGAAPKGNRFDVLRQLASNPYQSAFKASIGDPSLSPLPLPKDPEAKFQQLAKEVSKDLEAGDSSLTSQQQTTKAIYESIEGVVGRDSPHPTPASQHLPPTVSPQSVEPLTLSTLEVADPPARPLSFQASGVHHVTPTPPSPPAHVPTPSGAGEEERHRHTFVSQDGFPIDERSRLTPFKAGSSKVPKVTSALPEPKDQLPYPKSSPAQPLAVLPPPDSHVKNVKGVHDPPQIEHQGRFDGPPSRGRPQGEFSHAPPPRKPPTASSYLRFEKRPVPAERPRLKDPSLPGRRHPGASKRPPPLGIPDTSEDFPGRSEGPPVPLRRPRPLLSSRGKESVQHRPHLRPQSLYHTKHGSNSFPEENTHPQGQSELALTTLGPPRANSDLSPRPSQPPVTHDPVLDLFRDKRPLPEHEIRAASDEASQKGFRSKLRPMPPPPPYVKEVLIEPISPSTRPTSSDVASEVLQEFGLRPLPPPPKIEPPKLLSSEQILSFVESQNPNPRPKIDFDIGSSSKDESVLPPDSELKKHSVTRPQSPESSSEERGLLDGTSLPELLPPDDALLSNNGRTVVARTESEKSPENLPVLLPSPPPFVEFPGITTDRKAGSLEVSQSNHNTVVDATTAEPGQSMSKLKVVNLLKSQPDLHQHLLPSHIPPGEEAITPEENLEHQNSGVAYSEQISGENYSEVHRDSPLNEEWKASLNSFQNDESLHNKHQNSRQPLQQGQLIESNSWQGLDEQRNPYHEDGDAQRDTNLNEHNQRSPSSEGLTTRPKFQQPGDVFQQQKDSQRNFRQFGNRFPQQPLNGHQGVPHRQEFDSSIGQLQENKFHRDIHRHETEIQNSNGHGNGFHRDPPQENVFQTSPKDGRVNFQINSEQETNTQPSLPHGKPSQASRRDKDLPARHRSQSFRENKVMHQGLKIIVPSEEKGISRHPFTRPQNPSSQIPATPLKHLRPPTRSQPHFTLRVLTTPPPRPSQRRPPLQKLYRGSLSQPRPAFRSPHSGRQQPRFSASYSDPTTHADGLRRPPQRPERRPLSRGGAKTSFQSHVPRTITDPVELRHQRTMKRPSHASTTGSPKDLLSSGILQDFELLHSPDSAQKVTKESLRQPEESLKPSHSLIRFHFETPLHPGGDILSPDNKGLVSIGSKQEENIPASEIQDQLDQAIQEEHTGSNNQIHENYSYSSDSLSSSPEIDALSALSLFSPLSTSLSSSLASPETQDIDPHSNAPIEPISSYEALSPDTRTDSTLDQTLPMVLHEETLHLSLKITPPPPLEALSSQPPFQPHGTSTQLPLPPSWLSQPPSAPSVSPSGTSPPSVQPSQSPEAVTSTSAPSLRKGADFLAAASSPPETTTLESSFSAPTPLHKLLSDSETKRIPASPRTEAPLPVSPSRSTTEAPSLSPSPRASLPAPETLDPLYCLQEHRRHRILQQHHHLRPPDLLLRRRDLPQASNATGTPSRYSHSHPTRYSHNYPTSATRNRSRTL</sequence>
<organism evidence="2 3">
    <name type="scientific">Penaeus vannamei</name>
    <name type="common">Whiteleg shrimp</name>
    <name type="synonym">Litopenaeus vannamei</name>
    <dbReference type="NCBI Taxonomy" id="6689"/>
    <lineage>
        <taxon>Eukaryota</taxon>
        <taxon>Metazoa</taxon>
        <taxon>Ecdysozoa</taxon>
        <taxon>Arthropoda</taxon>
        <taxon>Crustacea</taxon>
        <taxon>Multicrustacea</taxon>
        <taxon>Malacostraca</taxon>
        <taxon>Eumalacostraca</taxon>
        <taxon>Eucarida</taxon>
        <taxon>Decapoda</taxon>
        <taxon>Dendrobranchiata</taxon>
        <taxon>Penaeoidea</taxon>
        <taxon>Penaeidae</taxon>
        <taxon>Penaeus</taxon>
    </lineage>
</organism>
<accession>A0A423TID4</accession>
<evidence type="ECO:0000313" key="2">
    <source>
        <dbReference type="EMBL" id="ROT76209.1"/>
    </source>
</evidence>
<dbReference type="Proteomes" id="UP000283509">
    <property type="component" value="Unassembled WGS sequence"/>
</dbReference>
<feature type="compositionally biased region" description="Low complexity" evidence="1">
    <location>
        <begin position="929"/>
        <end position="940"/>
    </location>
</feature>
<feature type="compositionally biased region" description="Polar residues" evidence="1">
    <location>
        <begin position="1824"/>
        <end position="1834"/>
    </location>
</feature>
<feature type="compositionally biased region" description="Polar residues" evidence="1">
    <location>
        <begin position="1312"/>
        <end position="1321"/>
    </location>
</feature>
<keyword evidence="3" id="KW-1185">Reference proteome</keyword>
<feature type="compositionally biased region" description="Polar residues" evidence="1">
    <location>
        <begin position="864"/>
        <end position="877"/>
    </location>
</feature>
<feature type="region of interest" description="Disordered" evidence="1">
    <location>
        <begin position="500"/>
        <end position="968"/>
    </location>
</feature>
<comment type="caution">
    <text evidence="2">The sequence shown here is derived from an EMBL/GenBank/DDBJ whole genome shotgun (WGS) entry which is preliminary data.</text>
</comment>
<feature type="region of interest" description="Disordered" evidence="1">
    <location>
        <begin position="1824"/>
        <end position="1858"/>
    </location>
</feature>
<feature type="compositionally biased region" description="Basic and acidic residues" evidence="1">
    <location>
        <begin position="1396"/>
        <end position="1409"/>
    </location>
</feature>
<feature type="compositionally biased region" description="Polar residues" evidence="1">
    <location>
        <begin position="828"/>
        <end position="838"/>
    </location>
</feature>
<feature type="compositionally biased region" description="Low complexity" evidence="1">
    <location>
        <begin position="1662"/>
        <end position="1698"/>
    </location>
</feature>
<feature type="compositionally biased region" description="Basic and acidic residues" evidence="1">
    <location>
        <begin position="143"/>
        <end position="162"/>
    </location>
</feature>
<feature type="region of interest" description="Disordered" evidence="1">
    <location>
        <begin position="463"/>
        <end position="486"/>
    </location>
</feature>
<feature type="compositionally biased region" description="Low complexity" evidence="1">
    <location>
        <begin position="1720"/>
        <end position="1733"/>
    </location>
</feature>
<dbReference type="EMBL" id="QCYY01001685">
    <property type="protein sequence ID" value="ROT76209.1"/>
    <property type="molecule type" value="Genomic_DNA"/>
</dbReference>
<gene>
    <name evidence="2" type="ORF">C7M84_005217</name>
</gene>
<feature type="compositionally biased region" description="Low complexity" evidence="1">
    <location>
        <begin position="1771"/>
        <end position="1785"/>
    </location>
</feature>
<feature type="compositionally biased region" description="Polar residues" evidence="1">
    <location>
        <begin position="1377"/>
        <end position="1392"/>
    </location>
</feature>
<evidence type="ECO:0000313" key="3">
    <source>
        <dbReference type="Proteomes" id="UP000283509"/>
    </source>
</evidence>
<feature type="compositionally biased region" description="Basic and acidic residues" evidence="1">
    <location>
        <begin position="27"/>
        <end position="49"/>
    </location>
</feature>
<feature type="compositionally biased region" description="Pro residues" evidence="1">
    <location>
        <begin position="516"/>
        <end position="525"/>
    </location>
</feature>
<evidence type="ECO:0000256" key="1">
    <source>
        <dbReference type="SAM" id="MobiDB-lite"/>
    </source>
</evidence>
<feature type="compositionally biased region" description="Basic and acidic residues" evidence="1">
    <location>
        <begin position="58"/>
        <end position="93"/>
    </location>
</feature>
<feature type="compositionally biased region" description="Basic and acidic residues" evidence="1">
    <location>
        <begin position="881"/>
        <end position="905"/>
    </location>
</feature>
<feature type="region of interest" description="Disordered" evidence="1">
    <location>
        <begin position="1642"/>
        <end position="1707"/>
    </location>
</feature>
<feature type="compositionally biased region" description="Polar residues" evidence="1">
    <location>
        <begin position="1246"/>
        <end position="1259"/>
    </location>
</feature>
<feature type="compositionally biased region" description="Basic and acidic residues" evidence="1">
    <location>
        <begin position="777"/>
        <end position="801"/>
    </location>
</feature>
<feature type="region of interest" description="Disordered" evidence="1">
    <location>
        <begin position="1114"/>
        <end position="1192"/>
    </location>
</feature>
<reference evidence="2 3" key="2">
    <citation type="submission" date="2019-01" db="EMBL/GenBank/DDBJ databases">
        <title>The decoding of complex shrimp genome reveals the adaptation for benthos swimmer, frequently molting mechanism and breeding impact on genome.</title>
        <authorList>
            <person name="Sun Y."/>
            <person name="Gao Y."/>
            <person name="Yu Y."/>
        </authorList>
    </citation>
    <scope>NUCLEOTIDE SEQUENCE [LARGE SCALE GENOMIC DNA]</scope>
    <source>
        <tissue evidence="2">Muscle</tissue>
    </source>
</reference>
<feature type="compositionally biased region" description="Polar residues" evidence="1">
    <location>
        <begin position="1842"/>
        <end position="1852"/>
    </location>
</feature>
<feature type="compositionally biased region" description="Basic and acidic residues" evidence="1">
    <location>
        <begin position="1269"/>
        <end position="1289"/>
    </location>
</feature>
<reference evidence="2 3" key="1">
    <citation type="submission" date="2018-04" db="EMBL/GenBank/DDBJ databases">
        <authorList>
            <person name="Zhang X."/>
            <person name="Yuan J."/>
            <person name="Li F."/>
            <person name="Xiang J."/>
        </authorList>
    </citation>
    <scope>NUCLEOTIDE SEQUENCE [LARGE SCALE GENOMIC DNA]</scope>
    <source>
        <tissue evidence="2">Muscle</tissue>
    </source>
</reference>